<dbReference type="EMBL" id="MN738864">
    <property type="protein sequence ID" value="QHT28736.1"/>
    <property type="molecule type" value="Genomic_DNA"/>
</dbReference>
<dbReference type="PROSITE" id="PS51257">
    <property type="entry name" value="PROKAR_LIPOPROTEIN"/>
    <property type="match status" value="1"/>
</dbReference>
<reference evidence="2" key="1">
    <citation type="journal article" date="2020" name="Nature">
        <title>Giant virus diversity and host interactions through global metagenomics.</title>
        <authorList>
            <person name="Schulz F."/>
            <person name="Roux S."/>
            <person name="Paez-Espino D."/>
            <person name="Jungbluth S."/>
            <person name="Walsh D.A."/>
            <person name="Denef V.J."/>
            <person name="McMahon K.D."/>
            <person name="Konstantinidis K.T."/>
            <person name="Eloe-Fadrosh E.A."/>
            <person name="Kyrpides N.C."/>
            <person name="Woyke T."/>
        </authorList>
    </citation>
    <scope>NUCLEOTIDE SEQUENCE</scope>
    <source>
        <strain evidence="2">GVMAG-M-3300001351-8</strain>
    </source>
</reference>
<feature type="transmembrane region" description="Helical" evidence="1">
    <location>
        <begin position="55"/>
        <end position="72"/>
    </location>
</feature>
<accession>A0A6C0EHS7</accession>
<keyword evidence="1" id="KW-1133">Transmembrane helix</keyword>
<keyword evidence="1" id="KW-0472">Membrane</keyword>
<feature type="transmembrane region" description="Helical" evidence="1">
    <location>
        <begin position="120"/>
        <end position="145"/>
    </location>
</feature>
<proteinExistence type="predicted"/>
<evidence type="ECO:0008006" key="3">
    <source>
        <dbReference type="Google" id="ProtNLM"/>
    </source>
</evidence>
<dbReference type="AlphaFoldDB" id="A0A6C0EHS7"/>
<sequence length="177" mass="19492">MTNQKSDRSECCILLSGGLFGLSLAVACICYVVFGILYLVQDYNVWNDCESDTNLWPYVLVAIILSLNKANAKNMDDSDAIITLCCGFLLELGLASWGGVELYDKIGNCTDLRESNLWKFGLASFILQLVFCAIVLIIPLIICVANRYSSSKVPTANNNKMDLRVDNNETPKTVSSV</sequence>
<organism evidence="2">
    <name type="scientific">viral metagenome</name>
    <dbReference type="NCBI Taxonomy" id="1070528"/>
    <lineage>
        <taxon>unclassified sequences</taxon>
        <taxon>metagenomes</taxon>
        <taxon>organismal metagenomes</taxon>
    </lineage>
</organism>
<name>A0A6C0EHS7_9ZZZZ</name>
<feature type="transmembrane region" description="Helical" evidence="1">
    <location>
        <begin position="79"/>
        <end position="100"/>
    </location>
</feature>
<evidence type="ECO:0000313" key="2">
    <source>
        <dbReference type="EMBL" id="QHT28736.1"/>
    </source>
</evidence>
<keyword evidence="1" id="KW-0812">Transmembrane</keyword>
<evidence type="ECO:0000256" key="1">
    <source>
        <dbReference type="SAM" id="Phobius"/>
    </source>
</evidence>
<protein>
    <recommendedName>
        <fullName evidence="3">Transmembrane protein</fullName>
    </recommendedName>
</protein>
<feature type="transmembrane region" description="Helical" evidence="1">
    <location>
        <begin position="12"/>
        <end position="40"/>
    </location>
</feature>